<feature type="domain" description="HD" evidence="1">
    <location>
        <begin position="135"/>
        <end position="260"/>
    </location>
</feature>
<dbReference type="PANTHER" id="PTHR43155:SF2">
    <property type="entry name" value="CYCLIC DI-GMP PHOSPHODIESTERASE PA4108"/>
    <property type="match status" value="1"/>
</dbReference>
<proteinExistence type="predicted"/>
<dbReference type="EMBL" id="FQUG01000004">
    <property type="protein sequence ID" value="SHE77385.1"/>
    <property type="molecule type" value="Genomic_DNA"/>
</dbReference>
<dbReference type="PROSITE" id="PS51831">
    <property type="entry name" value="HD"/>
    <property type="match status" value="1"/>
</dbReference>
<dbReference type="InterPro" id="IPR006675">
    <property type="entry name" value="HDIG_dom"/>
</dbReference>
<evidence type="ECO:0000259" key="1">
    <source>
        <dbReference type="PROSITE" id="PS51831"/>
    </source>
</evidence>
<evidence type="ECO:0000259" key="2">
    <source>
        <dbReference type="PROSITE" id="PS51832"/>
    </source>
</evidence>
<dbReference type="NCBIfam" id="TIGR00277">
    <property type="entry name" value="HDIG"/>
    <property type="match status" value="1"/>
</dbReference>
<name>A0A1M4W8B2_9FIRM</name>
<feature type="domain" description="HD-GYP" evidence="2">
    <location>
        <begin position="113"/>
        <end position="311"/>
    </location>
</feature>
<gene>
    <name evidence="3" type="ORF">SAMN02745190_01137</name>
</gene>
<evidence type="ECO:0000313" key="4">
    <source>
        <dbReference type="Proteomes" id="UP000184404"/>
    </source>
</evidence>
<reference evidence="3 4" key="1">
    <citation type="submission" date="2016-11" db="EMBL/GenBank/DDBJ databases">
        <authorList>
            <person name="Jaros S."/>
            <person name="Januszkiewicz K."/>
            <person name="Wedrychowicz H."/>
        </authorList>
    </citation>
    <scope>NUCLEOTIDE SEQUENCE [LARGE SCALE GENOMIC DNA]</scope>
    <source>
        <strain evidence="3 4">DSM 10502</strain>
    </source>
</reference>
<dbReference type="RefSeq" id="WP_234988273.1">
    <property type="nucleotide sequence ID" value="NZ_FQUG01000004.1"/>
</dbReference>
<organism evidence="3 4">
    <name type="scientific">Schwartzia succinivorans DSM 10502</name>
    <dbReference type="NCBI Taxonomy" id="1123243"/>
    <lineage>
        <taxon>Bacteria</taxon>
        <taxon>Bacillati</taxon>
        <taxon>Bacillota</taxon>
        <taxon>Negativicutes</taxon>
        <taxon>Selenomonadales</taxon>
        <taxon>Selenomonadaceae</taxon>
        <taxon>Schwartzia</taxon>
    </lineage>
</organism>
<dbReference type="AlphaFoldDB" id="A0A1M4W8B2"/>
<dbReference type="Gene3D" id="1.10.3210.10">
    <property type="entry name" value="Hypothetical protein af1432"/>
    <property type="match status" value="1"/>
</dbReference>
<dbReference type="Pfam" id="PF13487">
    <property type="entry name" value="HD_5"/>
    <property type="match status" value="1"/>
</dbReference>
<dbReference type="InterPro" id="IPR006674">
    <property type="entry name" value="HD_domain"/>
</dbReference>
<dbReference type="SUPFAM" id="SSF109604">
    <property type="entry name" value="HD-domain/PDEase-like"/>
    <property type="match status" value="1"/>
</dbReference>
<dbReference type="PANTHER" id="PTHR43155">
    <property type="entry name" value="CYCLIC DI-GMP PHOSPHODIESTERASE PA4108-RELATED"/>
    <property type="match status" value="1"/>
</dbReference>
<keyword evidence="4" id="KW-1185">Reference proteome</keyword>
<dbReference type="STRING" id="1123243.SAMN02745190_01137"/>
<dbReference type="CDD" id="cd00077">
    <property type="entry name" value="HDc"/>
    <property type="match status" value="1"/>
</dbReference>
<dbReference type="Proteomes" id="UP000184404">
    <property type="component" value="Unassembled WGS sequence"/>
</dbReference>
<accession>A0A1M4W8B2</accession>
<dbReference type="InterPro" id="IPR003607">
    <property type="entry name" value="HD/PDEase_dom"/>
</dbReference>
<protein>
    <submittedName>
        <fullName evidence="3">HDIG domain-containing protein</fullName>
    </submittedName>
</protein>
<dbReference type="PROSITE" id="PS51832">
    <property type="entry name" value="HD_GYP"/>
    <property type="match status" value="1"/>
</dbReference>
<sequence>MRSVSLEELSPGMILARSIINDDMVVVLSEGTLLTKAHITRLGFLDIPTVYIKDEYELSETFQNVSAMFNPSNAFVTEYKEVLSTARSIFDETAKSNQAPVEKSREMVASTLAPMAKESGAIDYLLEVNHLATDVYNHSVRVSILAGVLAKWMHKSAAETQDIILAGFLHDIGKTKFPQRLIDKQIENLRGDDLDAYIQHTMDGQQILNSSPNLSDGVKLTAMQHHECMDGTGFPFNLSGADNIHLYARIVAVCDLYDNITTEREGARKSTPFEAIDRITADMYTKLDPTVCVPFLEHIKEAFLGSRVMLQNGLVGTIVRYRNDFAARPLVRLTQDDILDLNQYPDMKIIEYNPKN</sequence>
<dbReference type="InterPro" id="IPR037522">
    <property type="entry name" value="HD_GYP_dom"/>
</dbReference>
<evidence type="ECO:0000313" key="3">
    <source>
        <dbReference type="EMBL" id="SHE77385.1"/>
    </source>
</evidence>
<dbReference type="SMART" id="SM00471">
    <property type="entry name" value="HDc"/>
    <property type="match status" value="1"/>
</dbReference>